<accession>A0ABS4KRY2</accession>
<dbReference type="Proteomes" id="UP001519307">
    <property type="component" value="Unassembled WGS sequence"/>
</dbReference>
<evidence type="ECO:0000259" key="1">
    <source>
        <dbReference type="Pfam" id="PF14657"/>
    </source>
</evidence>
<dbReference type="EMBL" id="JAGGLM010000007">
    <property type="protein sequence ID" value="MBP2032787.1"/>
    <property type="molecule type" value="Genomic_DNA"/>
</dbReference>
<feature type="domain" description="AP2-like integrase N-terminal" evidence="1">
    <location>
        <begin position="11"/>
        <end position="38"/>
    </location>
</feature>
<proteinExistence type="predicted"/>
<dbReference type="InterPro" id="IPR028259">
    <property type="entry name" value="AP2-like_int_N"/>
</dbReference>
<dbReference type="RefSeq" id="WP_342590005.1">
    <property type="nucleotide sequence ID" value="NZ_JAGGLM010000007.1"/>
</dbReference>
<sequence length="40" mass="4812">MKGTIRKNGSTWSYLVYIGEDQNGKKKYKRKRGFKTKKRM</sequence>
<keyword evidence="3" id="KW-1185">Reference proteome</keyword>
<organism evidence="2 3">
    <name type="scientific">Clostridium algifaecis</name>
    <dbReference type="NCBI Taxonomy" id="1472040"/>
    <lineage>
        <taxon>Bacteria</taxon>
        <taxon>Bacillati</taxon>
        <taxon>Bacillota</taxon>
        <taxon>Clostridia</taxon>
        <taxon>Eubacteriales</taxon>
        <taxon>Clostridiaceae</taxon>
        <taxon>Clostridium</taxon>
    </lineage>
</organism>
<dbReference type="Pfam" id="PF14657">
    <property type="entry name" value="Arm-DNA-bind_4"/>
    <property type="match status" value="1"/>
</dbReference>
<name>A0ABS4KRY2_9CLOT</name>
<comment type="caution">
    <text evidence="2">The sequence shown here is derived from an EMBL/GenBank/DDBJ whole genome shotgun (WGS) entry which is preliminary data.</text>
</comment>
<protein>
    <recommendedName>
        <fullName evidence="1">AP2-like integrase N-terminal domain-containing protein</fullName>
    </recommendedName>
</protein>
<reference evidence="2 3" key="1">
    <citation type="submission" date="2021-03" db="EMBL/GenBank/DDBJ databases">
        <title>Genomic Encyclopedia of Type Strains, Phase IV (KMG-IV): sequencing the most valuable type-strain genomes for metagenomic binning, comparative biology and taxonomic classification.</title>
        <authorList>
            <person name="Goeker M."/>
        </authorList>
    </citation>
    <scope>NUCLEOTIDE SEQUENCE [LARGE SCALE GENOMIC DNA]</scope>
    <source>
        <strain evidence="2 3">DSM 28783</strain>
    </source>
</reference>
<evidence type="ECO:0000313" key="3">
    <source>
        <dbReference type="Proteomes" id="UP001519307"/>
    </source>
</evidence>
<evidence type="ECO:0000313" key="2">
    <source>
        <dbReference type="EMBL" id="MBP2032787.1"/>
    </source>
</evidence>
<gene>
    <name evidence="2" type="ORF">J2Z42_001461</name>
</gene>